<reference evidence="2 3" key="1">
    <citation type="submission" date="2018-08" db="EMBL/GenBank/DDBJ databases">
        <title>A genome reference for cultivated species of the human gut microbiota.</title>
        <authorList>
            <person name="Zou Y."/>
            <person name="Xue W."/>
            <person name="Luo G."/>
        </authorList>
    </citation>
    <scope>NUCLEOTIDE SEQUENCE [LARGE SCALE GENOMIC DNA]</scope>
    <source>
        <strain evidence="2 3">AM16-54</strain>
    </source>
</reference>
<evidence type="ECO:0008006" key="4">
    <source>
        <dbReference type="Google" id="ProtNLM"/>
    </source>
</evidence>
<evidence type="ECO:0000313" key="3">
    <source>
        <dbReference type="Proteomes" id="UP000284548"/>
    </source>
</evidence>
<comment type="caution">
    <text evidence="2">The sequence shown here is derived from an EMBL/GenBank/DDBJ whole genome shotgun (WGS) entry which is preliminary data.</text>
</comment>
<feature type="chain" id="PRO_5018632376" description="DUF3575 domain-containing protein" evidence="1">
    <location>
        <begin position="26"/>
        <end position="241"/>
    </location>
</feature>
<proteinExistence type="predicted"/>
<organism evidence="2 3">
    <name type="scientific">Segatella copri</name>
    <dbReference type="NCBI Taxonomy" id="165179"/>
    <lineage>
        <taxon>Bacteria</taxon>
        <taxon>Pseudomonadati</taxon>
        <taxon>Bacteroidota</taxon>
        <taxon>Bacteroidia</taxon>
        <taxon>Bacteroidales</taxon>
        <taxon>Prevotellaceae</taxon>
        <taxon>Segatella</taxon>
    </lineage>
</organism>
<sequence length="241" mass="28292">MKLLSFKHIFILGALLAAGSVQVHAADEVTGKSEELELKDSIVHDTLVLADGKLTRYDRRVMRYRKHWDLLIPTSGIIQTCGNMGIISLGIGWEYGKRRQWETQLLFGYIPKFSSDDEKFTMTLKENFIPWRRNIGKGWWFEPLECSLYFNTVFGHDFWTKQPTKYESGYYPFSTRVRPNIALGERFKYDIPHNKRKRIKSITFFYELGTTDIYFMRFYRNGNAGFWDVFGLSIGAKVQYL</sequence>
<dbReference type="RefSeq" id="WP_118255476.1">
    <property type="nucleotide sequence ID" value="NZ_DAWEAY010000009.1"/>
</dbReference>
<dbReference type="EMBL" id="QRKB01000038">
    <property type="protein sequence ID" value="RHH78893.1"/>
    <property type="molecule type" value="Genomic_DNA"/>
</dbReference>
<evidence type="ECO:0000256" key="1">
    <source>
        <dbReference type="SAM" id="SignalP"/>
    </source>
</evidence>
<evidence type="ECO:0000313" key="2">
    <source>
        <dbReference type="EMBL" id="RHH78893.1"/>
    </source>
</evidence>
<gene>
    <name evidence="2" type="ORF">DW192_12735</name>
</gene>
<feature type="signal peptide" evidence="1">
    <location>
        <begin position="1"/>
        <end position="25"/>
    </location>
</feature>
<dbReference type="Proteomes" id="UP000284548">
    <property type="component" value="Unassembled WGS sequence"/>
</dbReference>
<dbReference type="AlphaFoldDB" id="A0A3R6EAW0"/>
<keyword evidence="1" id="KW-0732">Signal</keyword>
<protein>
    <recommendedName>
        <fullName evidence="4">DUF3575 domain-containing protein</fullName>
    </recommendedName>
</protein>
<accession>A0A3R6EAW0</accession>
<name>A0A3R6EAW0_9BACT</name>